<evidence type="ECO:0000313" key="2">
    <source>
        <dbReference type="EMBL" id="MDP9833003.1"/>
    </source>
</evidence>
<dbReference type="Proteomes" id="UP001230145">
    <property type="component" value="Unassembled WGS sequence"/>
</dbReference>
<dbReference type="EMBL" id="JAUSQL010000001">
    <property type="protein sequence ID" value="MDP9833003.1"/>
    <property type="molecule type" value="Genomic_DNA"/>
</dbReference>
<dbReference type="RefSeq" id="WP_307635102.1">
    <property type="nucleotide sequence ID" value="NZ_JAUSQL010000001.1"/>
</dbReference>
<feature type="region of interest" description="Disordered" evidence="1">
    <location>
        <begin position="1"/>
        <end position="66"/>
    </location>
</feature>
<gene>
    <name evidence="2" type="ORF">J2S45_001682</name>
</gene>
<feature type="compositionally biased region" description="Low complexity" evidence="1">
    <location>
        <begin position="148"/>
        <end position="157"/>
    </location>
</feature>
<protein>
    <submittedName>
        <fullName evidence="2">Multidrug efflux pump subunit AcrB</fullName>
    </submittedName>
</protein>
<accession>A0ABT9PJV0</accession>
<name>A0ABT9PJV0_9ACTO</name>
<evidence type="ECO:0000313" key="3">
    <source>
        <dbReference type="Proteomes" id="UP001230145"/>
    </source>
</evidence>
<comment type="caution">
    <text evidence="2">The sequence shown here is derived from an EMBL/GenBank/DDBJ whole genome shotgun (WGS) entry which is preliminary data.</text>
</comment>
<feature type="region of interest" description="Disordered" evidence="1">
    <location>
        <begin position="147"/>
        <end position="185"/>
    </location>
</feature>
<evidence type="ECO:0000256" key="1">
    <source>
        <dbReference type="SAM" id="MobiDB-lite"/>
    </source>
</evidence>
<feature type="compositionally biased region" description="Acidic residues" evidence="1">
    <location>
        <begin position="41"/>
        <end position="59"/>
    </location>
</feature>
<reference evidence="2 3" key="1">
    <citation type="submission" date="2023-07" db="EMBL/GenBank/DDBJ databases">
        <title>Sequencing the genomes of 1000 actinobacteria strains.</title>
        <authorList>
            <person name="Klenk H.-P."/>
        </authorList>
    </citation>
    <scope>NUCLEOTIDE SEQUENCE [LARGE SCALE GENOMIC DNA]</scope>
    <source>
        <strain evidence="2 3">DSM 19515</strain>
    </source>
</reference>
<organism evidence="2 3">
    <name type="scientific">Trueperella abortisuis</name>
    <dbReference type="NCBI Taxonomy" id="445930"/>
    <lineage>
        <taxon>Bacteria</taxon>
        <taxon>Bacillati</taxon>
        <taxon>Actinomycetota</taxon>
        <taxon>Actinomycetes</taxon>
        <taxon>Actinomycetales</taxon>
        <taxon>Actinomycetaceae</taxon>
        <taxon>Trueperella</taxon>
    </lineage>
</organism>
<sequence>MYGRRHPFLLMLTGDEAGGSGSPQDEPEQTTNADAEKATDTTDDADADDVDDVDENDGEPWDKERALRKIRKANAEAKALRERAKAAEEAAKATPDLKAKNTQLEAENLRLQVALELGLPAQIASRLQGGTREELLTDAEEFMKLLGTKTPPTTKPTNGFGETHTNTPVSGKPIDLDELAGGFMN</sequence>
<keyword evidence="3" id="KW-1185">Reference proteome</keyword>
<proteinExistence type="predicted"/>